<dbReference type="AlphaFoldDB" id="A0A5B7GKM0"/>
<gene>
    <name evidence="1" type="ORF">E2C01_052046</name>
</gene>
<reference evidence="1 2" key="1">
    <citation type="submission" date="2019-05" db="EMBL/GenBank/DDBJ databases">
        <title>Another draft genome of Portunus trituberculatus and its Hox gene families provides insights of decapod evolution.</title>
        <authorList>
            <person name="Jeong J.-H."/>
            <person name="Song I."/>
            <person name="Kim S."/>
            <person name="Choi T."/>
            <person name="Kim D."/>
            <person name="Ryu S."/>
            <person name="Kim W."/>
        </authorList>
    </citation>
    <scope>NUCLEOTIDE SEQUENCE [LARGE SCALE GENOMIC DNA]</scope>
    <source>
        <tissue evidence="1">Muscle</tissue>
    </source>
</reference>
<proteinExistence type="predicted"/>
<evidence type="ECO:0000313" key="2">
    <source>
        <dbReference type="Proteomes" id="UP000324222"/>
    </source>
</evidence>
<dbReference type="EMBL" id="VSRR010015330">
    <property type="protein sequence ID" value="MPC58053.1"/>
    <property type="molecule type" value="Genomic_DNA"/>
</dbReference>
<name>A0A5B7GKM0_PORTR</name>
<keyword evidence="2" id="KW-1185">Reference proteome</keyword>
<organism evidence="1 2">
    <name type="scientific">Portunus trituberculatus</name>
    <name type="common">Swimming crab</name>
    <name type="synonym">Neptunus trituberculatus</name>
    <dbReference type="NCBI Taxonomy" id="210409"/>
    <lineage>
        <taxon>Eukaryota</taxon>
        <taxon>Metazoa</taxon>
        <taxon>Ecdysozoa</taxon>
        <taxon>Arthropoda</taxon>
        <taxon>Crustacea</taxon>
        <taxon>Multicrustacea</taxon>
        <taxon>Malacostraca</taxon>
        <taxon>Eumalacostraca</taxon>
        <taxon>Eucarida</taxon>
        <taxon>Decapoda</taxon>
        <taxon>Pleocyemata</taxon>
        <taxon>Brachyura</taxon>
        <taxon>Eubrachyura</taxon>
        <taxon>Portunoidea</taxon>
        <taxon>Portunidae</taxon>
        <taxon>Portuninae</taxon>
        <taxon>Portunus</taxon>
    </lineage>
</organism>
<sequence length="100" mass="11441">MGKSATYVQVNYVTSHAVTFPQSANPSPLTQVKTINDHETRSLSLTKWQVFILRHSKKLTKPDHWRTTMKGNWSGPWDYRPVECTPRKGSNSSIKSHIQC</sequence>
<evidence type="ECO:0000313" key="1">
    <source>
        <dbReference type="EMBL" id="MPC58053.1"/>
    </source>
</evidence>
<dbReference type="Proteomes" id="UP000324222">
    <property type="component" value="Unassembled WGS sequence"/>
</dbReference>
<comment type="caution">
    <text evidence="1">The sequence shown here is derived from an EMBL/GenBank/DDBJ whole genome shotgun (WGS) entry which is preliminary data.</text>
</comment>
<protein>
    <submittedName>
        <fullName evidence="1">Uncharacterized protein</fullName>
    </submittedName>
</protein>
<accession>A0A5B7GKM0</accession>